<sequence length="446" mass="50653">MRPPSRTQPSYSAASLCWLLAAGILLRIALFLATTASRSLANSVQVVTPITSYKRLREGLFLFKHAISPYDGGMYHQSPLLIALFFYIPEPYTPLVFVALDTIITYLVIQVASFKQRSFILEPWPAPSALPAHHHDENIHSHIEQDIDRTRPMDAPIQPLLVGCCYMFNPLSVMTCVAKSTALVNSLFIWLGIHFASSGNATLSMLAIACATHLSLYPLMLLIPCTMLAAQVLNQQFTATLPRALLSFTMYLASLFGLSYLMTHSWDFIPNSYGVILAVTDLTPNIGVWWYFFMEMFDQFRIFFLCVFQMHAFLYLVPLCIKFRQNPFLVIYLLCAVLSLFKSYPSIADTTVYLTLLAMHQELFKYMKQAFLSLSAMAYSVLLGPVFYGLWTYSGAGNANFFYAITLNWGLAQVILVADSAFAYLRRDWERLHPDLRRRRVELVHQ</sequence>
<feature type="transmembrane region" description="Helical" evidence="9">
    <location>
        <begin position="402"/>
        <end position="425"/>
    </location>
</feature>
<reference evidence="12 13" key="1">
    <citation type="journal article" date="2019" name="Sci. Rep.">
        <title>Comparative genomics of chytrid fungi reveal insights into the obligate biotrophic and pathogenic lifestyle of Synchytrium endobioticum.</title>
        <authorList>
            <person name="van de Vossenberg B.T.L.H."/>
            <person name="Warris S."/>
            <person name="Nguyen H.D.T."/>
            <person name="van Gent-Pelzer M.P.E."/>
            <person name="Joly D.L."/>
            <person name="van de Geest H.C."/>
            <person name="Bonants P.J.M."/>
            <person name="Smith D.S."/>
            <person name="Levesque C.A."/>
            <person name="van der Lee T.A.J."/>
        </authorList>
    </citation>
    <scope>NUCLEOTIDE SEQUENCE [LARGE SCALE GENOMIC DNA]</scope>
    <source>
        <strain evidence="10 13">LEV6574</strain>
        <strain evidence="11 12">MB42</strain>
    </source>
</reference>
<feature type="transmembrane region" description="Helical" evidence="9">
    <location>
        <begin position="273"/>
        <end position="293"/>
    </location>
</feature>
<evidence type="ECO:0000256" key="6">
    <source>
        <dbReference type="ARBA" id="ARBA00022824"/>
    </source>
</evidence>
<feature type="transmembrane region" description="Helical" evidence="9">
    <location>
        <begin position="370"/>
        <end position="390"/>
    </location>
</feature>
<evidence type="ECO:0000313" key="11">
    <source>
        <dbReference type="EMBL" id="TPX42963.1"/>
    </source>
</evidence>
<dbReference type="GO" id="GO:0042765">
    <property type="term" value="C:GPI-anchor transamidase complex"/>
    <property type="evidence" value="ECO:0007669"/>
    <property type="project" value="InterPro"/>
</dbReference>
<evidence type="ECO:0000313" key="10">
    <source>
        <dbReference type="EMBL" id="TPX39278.1"/>
    </source>
</evidence>
<evidence type="ECO:0000256" key="8">
    <source>
        <dbReference type="ARBA" id="ARBA00023136"/>
    </source>
</evidence>
<feature type="transmembrane region" description="Helical" evidence="9">
    <location>
        <begin position="300"/>
        <end position="317"/>
    </location>
</feature>
<feature type="transmembrane region" description="Helical" evidence="9">
    <location>
        <begin position="92"/>
        <end position="109"/>
    </location>
</feature>
<dbReference type="PANTHER" id="PTHR13121:SF0">
    <property type="entry name" value="PHOSPHATIDYLINOSITOL GLYCAN ANCHOR BIOSYNTHESIS CLASS U PROTEIN"/>
    <property type="match status" value="1"/>
</dbReference>
<feature type="transmembrane region" description="Helical" evidence="9">
    <location>
        <begin position="329"/>
        <end position="358"/>
    </location>
</feature>
<feature type="transmembrane region" description="Helical" evidence="9">
    <location>
        <begin position="176"/>
        <end position="197"/>
    </location>
</feature>
<comment type="similarity">
    <text evidence="3">Belongs to the PIGU family.</text>
</comment>
<evidence type="ECO:0000256" key="5">
    <source>
        <dbReference type="ARBA" id="ARBA00022692"/>
    </source>
</evidence>
<dbReference type="STRING" id="286115.A0A507CIC8"/>
<keyword evidence="8 9" id="KW-0472">Membrane</keyword>
<evidence type="ECO:0000256" key="7">
    <source>
        <dbReference type="ARBA" id="ARBA00022989"/>
    </source>
</evidence>
<evidence type="ECO:0000256" key="3">
    <source>
        <dbReference type="ARBA" id="ARBA00010026"/>
    </source>
</evidence>
<keyword evidence="7 9" id="KW-1133">Transmembrane helix</keyword>
<feature type="transmembrane region" description="Helical" evidence="9">
    <location>
        <begin position="203"/>
        <end position="223"/>
    </location>
</feature>
<evidence type="ECO:0008006" key="14">
    <source>
        <dbReference type="Google" id="ProtNLM"/>
    </source>
</evidence>
<dbReference type="AlphaFoldDB" id="A0A507CIC8"/>
<protein>
    <recommendedName>
        <fullName evidence="14">Phosphatidylinositol glycan, class U</fullName>
    </recommendedName>
</protein>
<keyword evidence="4" id="KW-0337">GPI-anchor biosynthesis</keyword>
<organism evidence="10 13">
    <name type="scientific">Synchytrium endobioticum</name>
    <dbReference type="NCBI Taxonomy" id="286115"/>
    <lineage>
        <taxon>Eukaryota</taxon>
        <taxon>Fungi</taxon>
        <taxon>Fungi incertae sedis</taxon>
        <taxon>Chytridiomycota</taxon>
        <taxon>Chytridiomycota incertae sedis</taxon>
        <taxon>Chytridiomycetes</taxon>
        <taxon>Synchytriales</taxon>
        <taxon>Synchytriaceae</taxon>
        <taxon>Synchytrium</taxon>
    </lineage>
</organism>
<evidence type="ECO:0000256" key="1">
    <source>
        <dbReference type="ARBA" id="ARBA00004477"/>
    </source>
</evidence>
<proteinExistence type="inferred from homology"/>
<dbReference type="PANTHER" id="PTHR13121">
    <property type="entry name" value="GPI TRANSAMIDASE COMPONENT PIG-U"/>
    <property type="match status" value="1"/>
</dbReference>
<dbReference type="Pfam" id="PF06728">
    <property type="entry name" value="PIG-U"/>
    <property type="match status" value="1"/>
</dbReference>
<keyword evidence="6" id="KW-0256">Endoplasmic reticulum</keyword>
<accession>A0A507CIC8</accession>
<evidence type="ECO:0000256" key="4">
    <source>
        <dbReference type="ARBA" id="ARBA00022502"/>
    </source>
</evidence>
<gene>
    <name evidence="10" type="ORF">SeLEV6574_g07334</name>
    <name evidence="11" type="ORF">SeMB42_g04921</name>
</gene>
<dbReference type="VEuPathDB" id="FungiDB:SeMB42_g04921"/>
<evidence type="ECO:0000313" key="12">
    <source>
        <dbReference type="Proteomes" id="UP000317494"/>
    </source>
</evidence>
<dbReference type="OrthoDB" id="549017at2759"/>
<feature type="transmembrane region" description="Helical" evidence="9">
    <location>
        <begin position="244"/>
        <end position="261"/>
    </location>
</feature>
<dbReference type="GO" id="GO:0006506">
    <property type="term" value="P:GPI anchor biosynthetic process"/>
    <property type="evidence" value="ECO:0007669"/>
    <property type="project" value="UniProtKB-UniPathway"/>
</dbReference>
<dbReference type="Proteomes" id="UP000317494">
    <property type="component" value="Unassembled WGS sequence"/>
</dbReference>
<dbReference type="Proteomes" id="UP000320475">
    <property type="component" value="Unassembled WGS sequence"/>
</dbReference>
<name>A0A507CIC8_9FUNG</name>
<evidence type="ECO:0000256" key="9">
    <source>
        <dbReference type="SAM" id="Phobius"/>
    </source>
</evidence>
<evidence type="ECO:0000256" key="2">
    <source>
        <dbReference type="ARBA" id="ARBA00004687"/>
    </source>
</evidence>
<keyword evidence="12" id="KW-1185">Reference proteome</keyword>
<keyword evidence="5 9" id="KW-0812">Transmembrane</keyword>
<comment type="pathway">
    <text evidence="2">Glycolipid biosynthesis; glycosylphosphatidylinositol-anchor biosynthesis.</text>
</comment>
<dbReference type="GO" id="GO:0016255">
    <property type="term" value="P:attachment of GPI anchor to protein"/>
    <property type="evidence" value="ECO:0007669"/>
    <property type="project" value="InterPro"/>
</dbReference>
<dbReference type="EMBL" id="QEAN01000214">
    <property type="protein sequence ID" value="TPX42963.1"/>
    <property type="molecule type" value="Genomic_DNA"/>
</dbReference>
<dbReference type="EMBL" id="QEAM01000505">
    <property type="protein sequence ID" value="TPX39278.1"/>
    <property type="molecule type" value="Genomic_DNA"/>
</dbReference>
<comment type="caution">
    <text evidence="10">The sequence shown here is derived from an EMBL/GenBank/DDBJ whole genome shotgun (WGS) entry which is preliminary data.</text>
</comment>
<dbReference type="InterPro" id="IPR009600">
    <property type="entry name" value="PIG-U"/>
</dbReference>
<evidence type="ECO:0000313" key="13">
    <source>
        <dbReference type="Proteomes" id="UP000320475"/>
    </source>
</evidence>
<comment type="subcellular location">
    <subcellularLocation>
        <location evidence="1">Endoplasmic reticulum membrane</location>
        <topology evidence="1">Multi-pass membrane protein</topology>
    </subcellularLocation>
</comment>
<dbReference type="UniPathway" id="UPA00196"/>